<keyword evidence="3" id="KW-0347">Helicase</keyword>
<protein>
    <submittedName>
        <fullName evidence="3">DNA helicase/exodeoxyribonuclease V, subunit B</fullName>
    </submittedName>
</protein>
<dbReference type="RefSeq" id="WP_097175927.1">
    <property type="nucleotide sequence ID" value="NZ_OBML01000010.1"/>
</dbReference>
<feature type="region of interest" description="Disordered" evidence="1">
    <location>
        <begin position="1"/>
        <end position="28"/>
    </location>
</feature>
<keyword evidence="4" id="KW-1185">Reference proteome</keyword>
<feature type="compositionally biased region" description="Basic and acidic residues" evidence="1">
    <location>
        <begin position="1"/>
        <end position="14"/>
    </location>
</feature>
<evidence type="ECO:0000256" key="1">
    <source>
        <dbReference type="SAM" id="MobiDB-lite"/>
    </source>
</evidence>
<sequence length="1058" mass="113915">MTGEAKTGDAKTGDAKTSQARPRVHTIPPSAPFLRTLVDALFDGRLVPGLDPRADPLALADLTLYLPTRRAARSIAPLIREKLGGAPVLLPSIRPLGDVEEDLQLLQVEAWADGLPPALPEMERRFAMTRLVQAWEGALRREVLGLPAGAVLRSPASAADAAWLAGDLLALMDEMATEEIPWTGLAGLVPEDHARYWQITLDFLKIAMEHWPAYLASREASDPKARRSMLLRREAERLRNSPPRGPVIAAGATGSIPAIAELLAVIAGLERGAVVLPGFDAGMDERSWQAILGGEGIVGSPSHPQYGMARLAGALKIARDEVVPLATGASETLRLRDRLVAEALRPAETTDVWPRIVGEIPQEARARAFADVAMMVARNEAEEALAVATVLRSAIEDGKTAALVTPDRTLARRVAVELSRWGLQSDDSAGRPLDQTAPGVLARLAARLALDGLEPVALLALLKHPLTRLGLPSNKIRAAARALERAVLRGPRARAGTQGLREAVAAARRLATESESPPRLPRWQKLHEDDWDDVADLVDRLADALAPLERHAQTRGPVDVVQLVADHEAVLLNLARDEEGSSDELYAGEAGEGLAAAFAEMIAAGDSGLEAPPADWPDMFIALVSGLNVRRRLPGDPRIAIFGPMEARLQDFDILVLGALNEGNWPQATRNDPWLNRPMKSGLGLDPPERRIGAAAHDFSQALGAGRVILSRAERSGGAPAVASRWLLRLTTLLGEEVTAEMQARGRRVLDLAAHLDRIEAAAAPVARPEPAPPVAARPRRISVTEVELLIRDPYALYARKVLVLDPVEPIGGDPGAAEKGTLIHDCLAEFLDGWTGPFDEAALAHLIAIGRAQFAPLDAFPAIRAVWWLRFERIAAAFIRHEAARAHLIAGRHLEISGALELDLAPGGRVTLSARADRIDRMADGSLAVIDYKTGQAPSDKEVAALLAPQLPLEVAMIGRGAFGEVDRAAPVATLAYMRLTGGRTPLEWQDRTPKNTSVDELADEALGRTVKLFAGYENPQKGYLSRARVRKEAEMSGPYDHLARVREWALSGGEEE</sequence>
<dbReference type="NCBIfam" id="TIGR02786">
    <property type="entry name" value="addB_alphas"/>
    <property type="match status" value="1"/>
</dbReference>
<dbReference type="SUPFAM" id="SSF52540">
    <property type="entry name" value="P-loop containing nucleoside triphosphate hydrolases"/>
    <property type="match status" value="1"/>
</dbReference>
<proteinExistence type="predicted"/>
<feature type="domain" description="PD-(D/E)XK endonuclease-like" evidence="2">
    <location>
        <begin position="781"/>
        <end position="1005"/>
    </location>
</feature>
<reference evidence="3 4" key="1">
    <citation type="submission" date="2017-08" db="EMBL/GenBank/DDBJ databases">
        <authorList>
            <person name="de Groot N.N."/>
        </authorList>
    </citation>
    <scope>NUCLEOTIDE SEQUENCE [LARGE SCALE GENOMIC DNA]</scope>
    <source>
        <strain evidence="3 4">USBA 352</strain>
    </source>
</reference>
<dbReference type="AlphaFoldDB" id="A0A285TEB3"/>
<evidence type="ECO:0000313" key="4">
    <source>
        <dbReference type="Proteomes" id="UP000219331"/>
    </source>
</evidence>
<keyword evidence="3" id="KW-0378">Hydrolase</keyword>
<dbReference type="GO" id="GO:0004386">
    <property type="term" value="F:helicase activity"/>
    <property type="evidence" value="ECO:0007669"/>
    <property type="project" value="UniProtKB-KW"/>
</dbReference>
<gene>
    <name evidence="3" type="ORF">SAMN05421512_110214</name>
</gene>
<organism evidence="3 4">
    <name type="scientific">Stappia indica</name>
    <dbReference type="NCBI Taxonomy" id="538381"/>
    <lineage>
        <taxon>Bacteria</taxon>
        <taxon>Pseudomonadati</taxon>
        <taxon>Pseudomonadota</taxon>
        <taxon>Alphaproteobacteria</taxon>
        <taxon>Hyphomicrobiales</taxon>
        <taxon>Stappiaceae</taxon>
        <taxon>Stappia</taxon>
    </lineage>
</organism>
<dbReference type="OrthoDB" id="9780606at2"/>
<dbReference type="Pfam" id="PF12705">
    <property type="entry name" value="PDDEXK_1"/>
    <property type="match status" value="1"/>
</dbReference>
<dbReference type="InterPro" id="IPR038726">
    <property type="entry name" value="PDDEXK_AddAB-type"/>
</dbReference>
<dbReference type="InterPro" id="IPR027417">
    <property type="entry name" value="P-loop_NTPase"/>
</dbReference>
<accession>A0A285TEB3</accession>
<name>A0A285TEB3_9HYPH</name>
<dbReference type="EMBL" id="OBML01000010">
    <property type="protein sequence ID" value="SOC20382.1"/>
    <property type="molecule type" value="Genomic_DNA"/>
</dbReference>
<evidence type="ECO:0000259" key="2">
    <source>
        <dbReference type="Pfam" id="PF12705"/>
    </source>
</evidence>
<dbReference type="InterPro" id="IPR014153">
    <property type="entry name" value="Ds_break_AddB"/>
</dbReference>
<dbReference type="Proteomes" id="UP000219331">
    <property type="component" value="Unassembled WGS sequence"/>
</dbReference>
<dbReference type="STRING" id="538381.GCA_001696535_03841"/>
<evidence type="ECO:0000313" key="3">
    <source>
        <dbReference type="EMBL" id="SOC20382.1"/>
    </source>
</evidence>
<keyword evidence="3" id="KW-0547">Nucleotide-binding</keyword>
<keyword evidence="3" id="KW-0067">ATP-binding</keyword>